<dbReference type="HOGENOM" id="CLU_009902_6_0_4"/>
<dbReference type="Pfam" id="PF05193">
    <property type="entry name" value="Peptidase_M16_C"/>
    <property type="match status" value="1"/>
</dbReference>
<dbReference type="KEGG" id="vpe:Varpa_5025"/>
<dbReference type="Proteomes" id="UP000008917">
    <property type="component" value="Chromosome"/>
</dbReference>
<dbReference type="PANTHER" id="PTHR11851">
    <property type="entry name" value="METALLOPROTEASE"/>
    <property type="match status" value="1"/>
</dbReference>
<organism evidence="4 5">
    <name type="scientific">Variovorax paradoxus (strain EPS)</name>
    <dbReference type="NCBI Taxonomy" id="595537"/>
    <lineage>
        <taxon>Bacteria</taxon>
        <taxon>Pseudomonadati</taxon>
        <taxon>Pseudomonadota</taxon>
        <taxon>Betaproteobacteria</taxon>
        <taxon>Burkholderiales</taxon>
        <taxon>Comamonadaceae</taxon>
        <taxon>Variovorax</taxon>
    </lineage>
</organism>
<dbReference type="AlphaFoldDB" id="E6V346"/>
<evidence type="ECO:0000259" key="3">
    <source>
        <dbReference type="Pfam" id="PF05193"/>
    </source>
</evidence>
<feature type="domain" description="Peptidase M16 C-terminal" evidence="3">
    <location>
        <begin position="204"/>
        <end position="382"/>
    </location>
</feature>
<dbReference type="InterPro" id="IPR011249">
    <property type="entry name" value="Metalloenz_LuxS/M16"/>
</dbReference>
<dbReference type="eggNOG" id="COG0612">
    <property type="taxonomic scope" value="Bacteria"/>
</dbReference>
<dbReference type="InterPro" id="IPR050361">
    <property type="entry name" value="MPP/UQCRC_Complex"/>
</dbReference>
<proteinExistence type="predicted"/>
<dbReference type="GO" id="GO:0046872">
    <property type="term" value="F:metal ion binding"/>
    <property type="evidence" value="ECO:0007669"/>
    <property type="project" value="InterPro"/>
</dbReference>
<dbReference type="InterPro" id="IPR011765">
    <property type="entry name" value="Pept_M16_N"/>
</dbReference>
<keyword evidence="1" id="KW-0732">Signal</keyword>
<protein>
    <submittedName>
        <fullName evidence="4">Peptidase M16 domain protein</fullName>
    </submittedName>
</protein>
<evidence type="ECO:0000259" key="2">
    <source>
        <dbReference type="Pfam" id="PF00675"/>
    </source>
</evidence>
<accession>E6V346</accession>
<dbReference type="OrthoDB" id="9811314at2"/>
<evidence type="ECO:0000313" key="4">
    <source>
        <dbReference type="EMBL" id="ADU39185.1"/>
    </source>
</evidence>
<reference evidence="4 5" key="2">
    <citation type="journal article" date="2013" name="Genome Announc.">
        <title>Genome of the Root-Associated Plant Growth-Promoting Bacterium Variovorax paradoxus Strain EPS.</title>
        <authorList>
            <person name="Han J.I."/>
            <person name="Spain J.C."/>
            <person name="Leadbetter J.R."/>
            <person name="Ovchinnikova G."/>
            <person name="Goodwin L.A."/>
            <person name="Han C.S."/>
            <person name="Woyke T."/>
            <person name="Davenport K.W."/>
            <person name="Orwin P.M."/>
        </authorList>
    </citation>
    <scope>NUCLEOTIDE SEQUENCE [LARGE SCALE GENOMIC DNA]</scope>
    <source>
        <strain evidence="4 5">EPS</strain>
    </source>
</reference>
<dbReference type="RefSeq" id="WP_013543393.1">
    <property type="nucleotide sequence ID" value="NC_014931.1"/>
</dbReference>
<dbReference type="STRING" id="595537.Varpa_5025"/>
<dbReference type="PANTHER" id="PTHR11851:SF224">
    <property type="entry name" value="PROCESSING PROTEASE"/>
    <property type="match status" value="1"/>
</dbReference>
<feature type="chain" id="PRO_5003210312" evidence="1">
    <location>
        <begin position="29"/>
        <end position="449"/>
    </location>
</feature>
<feature type="domain" description="Peptidase M16 N-terminal" evidence="2">
    <location>
        <begin position="51"/>
        <end position="195"/>
    </location>
</feature>
<sequence length="449" mass="47842">MITLKKLALRAVFAGTAVLGLGLGTAQAALPIQHWTLANGAKIYLVATNALPIVDVQVDFDAGSRRDPAPQAGLASVISAMVEKGVRAGKNGEPALDQNALGEAWADLGASFDVSAGTDRMSYSLRTLSDPALLGKAVTLASREIGEPSFPDDVWLRERERINASIKESNTKPATIAGRAFAQAVYGVHPYGQEVTEETLARIDTAAMRQRYQQLIVPCRAKLSIVGAVTRAEAESVATTLLSRLPATDSCAPLPAIAPVAALAASKDERIPFDSAQAHVFIGQPGYPRKDPDHFALTLGNYVLGGGGFVSRLTNEVREKRGLTYSIYSGFAPGLDAGAFRVGFQTRPDQAEEAVKMSREVLAKFVAEGPTESELKAAKDNLIGGFPLLLDSNHKLIGNVANIAWHDLPLDYLDTWTTRMNAVTAADIKAAFARKLQPQRMVTVVVGGK</sequence>
<dbReference type="SUPFAM" id="SSF63411">
    <property type="entry name" value="LuxS/MPP-like metallohydrolase"/>
    <property type="match status" value="2"/>
</dbReference>
<feature type="signal peptide" evidence="1">
    <location>
        <begin position="1"/>
        <end position="28"/>
    </location>
</feature>
<reference evidence="5" key="1">
    <citation type="submission" date="2010-12" db="EMBL/GenBank/DDBJ databases">
        <title>Complete sequence of Variovorax paradoxus EPS.</title>
        <authorList>
            <consortium name="US DOE Joint Genome Institute"/>
            <person name="Lucas S."/>
            <person name="Copeland A."/>
            <person name="Lapidus A."/>
            <person name="Cheng J.-F."/>
            <person name="Goodwin L."/>
            <person name="Pitluck S."/>
            <person name="Teshima H."/>
            <person name="Detter J.C."/>
            <person name="Han C."/>
            <person name="Tapia R."/>
            <person name="Land M."/>
            <person name="Hauser L."/>
            <person name="Kyrpides N."/>
            <person name="Ivanova N."/>
            <person name="Ovchinnikova G."/>
            <person name="Orwin P."/>
            <person name="Han J.-I.G."/>
            <person name="Woyke T."/>
        </authorList>
    </citation>
    <scope>NUCLEOTIDE SEQUENCE [LARGE SCALE GENOMIC DNA]</scope>
    <source>
        <strain evidence="5">EPS</strain>
    </source>
</reference>
<evidence type="ECO:0000256" key="1">
    <source>
        <dbReference type="SAM" id="SignalP"/>
    </source>
</evidence>
<dbReference type="Gene3D" id="3.30.830.10">
    <property type="entry name" value="Metalloenzyme, LuxS/M16 peptidase-like"/>
    <property type="match status" value="2"/>
</dbReference>
<evidence type="ECO:0000313" key="5">
    <source>
        <dbReference type="Proteomes" id="UP000008917"/>
    </source>
</evidence>
<dbReference type="EMBL" id="CP002417">
    <property type="protein sequence ID" value="ADU39185.1"/>
    <property type="molecule type" value="Genomic_DNA"/>
</dbReference>
<gene>
    <name evidence="4" type="ordered locus">Varpa_5025</name>
</gene>
<dbReference type="InterPro" id="IPR007863">
    <property type="entry name" value="Peptidase_M16_C"/>
</dbReference>
<name>E6V346_VARPE</name>
<dbReference type="Pfam" id="PF00675">
    <property type="entry name" value="Peptidase_M16"/>
    <property type="match status" value="1"/>
</dbReference>